<dbReference type="Pfam" id="PF01037">
    <property type="entry name" value="AsnC_trans_reg"/>
    <property type="match status" value="1"/>
</dbReference>
<dbReference type="SUPFAM" id="SSF54909">
    <property type="entry name" value="Dimeric alpha+beta barrel"/>
    <property type="match status" value="1"/>
</dbReference>
<dbReference type="Proteomes" id="UP000030071">
    <property type="component" value="Chromosome 2"/>
</dbReference>
<sequence length="156" mass="17767">MEIDRIDRKILSVLQKNNRIANVELAEEVGLSPPACLKRVKRLRAGKVIVGDVSIINPSLAGNKMTLIVSVEMERDRGDIYSVFRQSIEKAPEVTQCYQITGGYDFMLIVSVADIQAYERFIERVLHQDRNIRKFHTSVSTKTVKFSTQVNVEEIQ</sequence>
<dbReference type="GeneID" id="23446825"/>
<dbReference type="RefSeq" id="WP_038197051.1">
    <property type="nucleotide sequence ID" value="NZ_AFWI01000193.1"/>
</dbReference>
<dbReference type="InterPro" id="IPR000485">
    <property type="entry name" value="AsnC-type_HTH_dom"/>
</dbReference>
<dbReference type="SMART" id="SM00344">
    <property type="entry name" value="HTH_ASNC"/>
    <property type="match status" value="1"/>
</dbReference>
<feature type="domain" description="HTH asnC-type" evidence="4">
    <location>
        <begin position="3"/>
        <end position="64"/>
    </location>
</feature>
<evidence type="ECO:0000259" key="4">
    <source>
        <dbReference type="PROSITE" id="PS50956"/>
    </source>
</evidence>
<gene>
    <name evidence="5" type="ORF">IX91_19015</name>
</gene>
<dbReference type="InterPro" id="IPR011008">
    <property type="entry name" value="Dimeric_a/b-barrel"/>
</dbReference>
<dbReference type="Gene3D" id="3.30.70.920">
    <property type="match status" value="1"/>
</dbReference>
<dbReference type="GO" id="GO:0043565">
    <property type="term" value="F:sequence-specific DNA binding"/>
    <property type="evidence" value="ECO:0007669"/>
    <property type="project" value="InterPro"/>
</dbReference>
<accession>A0A0A0SJ02</accession>
<dbReference type="GO" id="GO:0005829">
    <property type="term" value="C:cytosol"/>
    <property type="evidence" value="ECO:0007669"/>
    <property type="project" value="TreeGrafter"/>
</dbReference>
<dbReference type="STRING" id="1051646.IX91_19015"/>
<dbReference type="PANTHER" id="PTHR30154:SF34">
    <property type="entry name" value="TRANSCRIPTIONAL REGULATOR AZLB"/>
    <property type="match status" value="1"/>
</dbReference>
<name>A0A0A0SJ02_9VIBR</name>
<dbReference type="CDD" id="cd00090">
    <property type="entry name" value="HTH_ARSR"/>
    <property type="match status" value="1"/>
</dbReference>
<dbReference type="AlphaFoldDB" id="A0A0A0SJ02"/>
<dbReference type="PROSITE" id="PS50956">
    <property type="entry name" value="HTH_ASNC_2"/>
    <property type="match status" value="1"/>
</dbReference>
<evidence type="ECO:0000256" key="2">
    <source>
        <dbReference type="ARBA" id="ARBA00023125"/>
    </source>
</evidence>
<dbReference type="InterPro" id="IPR036388">
    <property type="entry name" value="WH-like_DNA-bd_sf"/>
</dbReference>
<keyword evidence="1" id="KW-0805">Transcription regulation</keyword>
<evidence type="ECO:0000256" key="3">
    <source>
        <dbReference type="ARBA" id="ARBA00023163"/>
    </source>
</evidence>
<keyword evidence="3" id="KW-0804">Transcription</keyword>
<dbReference type="SUPFAM" id="SSF46785">
    <property type="entry name" value="Winged helix' DNA-binding domain"/>
    <property type="match status" value="1"/>
</dbReference>
<evidence type="ECO:0000256" key="1">
    <source>
        <dbReference type="ARBA" id="ARBA00023015"/>
    </source>
</evidence>
<dbReference type="InterPro" id="IPR019887">
    <property type="entry name" value="Tscrpt_reg_AsnC/Lrp_C"/>
</dbReference>
<dbReference type="Gene3D" id="1.10.10.10">
    <property type="entry name" value="Winged helix-like DNA-binding domain superfamily/Winged helix DNA-binding domain"/>
    <property type="match status" value="1"/>
</dbReference>
<dbReference type="InterPro" id="IPR036390">
    <property type="entry name" value="WH_DNA-bd_sf"/>
</dbReference>
<dbReference type="PANTHER" id="PTHR30154">
    <property type="entry name" value="LEUCINE-RESPONSIVE REGULATORY PROTEIN"/>
    <property type="match status" value="1"/>
</dbReference>
<reference evidence="5 6" key="1">
    <citation type="submission" date="2014-08" db="EMBL/GenBank/DDBJ databases">
        <title>First Complete Genome Sequence of the Shellfish Pathogen Vibrio tubiashii.</title>
        <authorList>
            <person name="Richards G.P."/>
            <person name="Needleman D.S."/>
            <person name="Watson M.A."/>
            <person name="Bono J.L."/>
        </authorList>
    </citation>
    <scope>NUCLEOTIDE SEQUENCE [LARGE SCALE GENOMIC DNA]</scope>
    <source>
        <strain evidence="5 6">ATCC 19109</strain>
    </source>
</reference>
<dbReference type="EMBL" id="CP009355">
    <property type="protein sequence ID" value="AIW16191.1"/>
    <property type="molecule type" value="Genomic_DNA"/>
</dbReference>
<dbReference type="HOGENOM" id="CLU_091233_0_1_6"/>
<organism evidence="5 6">
    <name type="scientific">Vibrio tubiashii ATCC 19109</name>
    <dbReference type="NCBI Taxonomy" id="1051646"/>
    <lineage>
        <taxon>Bacteria</taxon>
        <taxon>Pseudomonadati</taxon>
        <taxon>Pseudomonadota</taxon>
        <taxon>Gammaproteobacteria</taxon>
        <taxon>Vibrionales</taxon>
        <taxon>Vibrionaceae</taxon>
        <taxon>Vibrio</taxon>
        <taxon>Vibrio oreintalis group</taxon>
    </lineage>
</organism>
<dbReference type="GO" id="GO:0043200">
    <property type="term" value="P:response to amino acid"/>
    <property type="evidence" value="ECO:0007669"/>
    <property type="project" value="TreeGrafter"/>
</dbReference>
<evidence type="ECO:0000313" key="6">
    <source>
        <dbReference type="Proteomes" id="UP000030071"/>
    </source>
</evidence>
<dbReference type="PATRIC" id="fig|1051646.9.peg.3720"/>
<dbReference type="InterPro" id="IPR011991">
    <property type="entry name" value="ArsR-like_HTH"/>
</dbReference>
<dbReference type="Pfam" id="PF13404">
    <property type="entry name" value="HTH_AsnC-type"/>
    <property type="match status" value="1"/>
</dbReference>
<dbReference type="KEGG" id="vtu:IX91_19015"/>
<proteinExistence type="predicted"/>
<protein>
    <submittedName>
        <fullName evidence="5">ArsR family transcriptional regulator</fullName>
    </submittedName>
</protein>
<keyword evidence="2" id="KW-0238">DNA-binding</keyword>
<dbReference type="InterPro" id="IPR019888">
    <property type="entry name" value="Tscrpt_reg_AsnC-like"/>
</dbReference>
<evidence type="ECO:0000313" key="5">
    <source>
        <dbReference type="EMBL" id="AIW16191.1"/>
    </source>
</evidence>
<dbReference type="GO" id="GO:0006355">
    <property type="term" value="P:regulation of DNA-templated transcription"/>
    <property type="evidence" value="ECO:0007669"/>
    <property type="project" value="UniProtKB-ARBA"/>
</dbReference>
<dbReference type="eggNOG" id="COG1522">
    <property type="taxonomic scope" value="Bacteria"/>
</dbReference>
<dbReference type="PRINTS" id="PR00033">
    <property type="entry name" value="HTHASNC"/>
</dbReference>